<accession>A0A6N2K996</accession>
<sequence>MIKRVSTNSRILERPRKERPGWRGVGREANDVAEVRAGGGEMMERVQPRAMMKEIRKRVKLWRAVIGLRMWGLRREEGRGIRERRNVRKR</sequence>
<feature type="region of interest" description="Disordered" evidence="1">
    <location>
        <begin position="1"/>
        <end position="25"/>
    </location>
</feature>
<feature type="compositionally biased region" description="Basic and acidic residues" evidence="1">
    <location>
        <begin position="11"/>
        <end position="25"/>
    </location>
</feature>
<dbReference type="EMBL" id="CAADRP010000191">
    <property type="protein sequence ID" value="VFU24619.1"/>
    <property type="molecule type" value="Genomic_DNA"/>
</dbReference>
<gene>
    <name evidence="2" type="ORF">SVIM_LOCUS48157</name>
</gene>
<dbReference type="AlphaFoldDB" id="A0A6N2K996"/>
<protein>
    <submittedName>
        <fullName evidence="2">Uncharacterized protein</fullName>
    </submittedName>
</protein>
<proteinExistence type="predicted"/>
<reference evidence="2" key="1">
    <citation type="submission" date="2019-03" db="EMBL/GenBank/DDBJ databases">
        <authorList>
            <person name="Mank J."/>
            <person name="Almeida P."/>
        </authorList>
    </citation>
    <scope>NUCLEOTIDE SEQUENCE</scope>
    <source>
        <strain evidence="2">78183</strain>
    </source>
</reference>
<evidence type="ECO:0000256" key="1">
    <source>
        <dbReference type="SAM" id="MobiDB-lite"/>
    </source>
</evidence>
<name>A0A6N2K996_SALVM</name>
<organism evidence="2">
    <name type="scientific">Salix viminalis</name>
    <name type="common">Common osier</name>
    <name type="synonym">Basket willow</name>
    <dbReference type="NCBI Taxonomy" id="40686"/>
    <lineage>
        <taxon>Eukaryota</taxon>
        <taxon>Viridiplantae</taxon>
        <taxon>Streptophyta</taxon>
        <taxon>Embryophyta</taxon>
        <taxon>Tracheophyta</taxon>
        <taxon>Spermatophyta</taxon>
        <taxon>Magnoliopsida</taxon>
        <taxon>eudicotyledons</taxon>
        <taxon>Gunneridae</taxon>
        <taxon>Pentapetalae</taxon>
        <taxon>rosids</taxon>
        <taxon>fabids</taxon>
        <taxon>Malpighiales</taxon>
        <taxon>Salicaceae</taxon>
        <taxon>Saliceae</taxon>
        <taxon>Salix</taxon>
    </lineage>
</organism>
<feature type="compositionally biased region" description="Polar residues" evidence="1">
    <location>
        <begin position="1"/>
        <end position="10"/>
    </location>
</feature>
<evidence type="ECO:0000313" key="2">
    <source>
        <dbReference type="EMBL" id="VFU24619.1"/>
    </source>
</evidence>